<reference evidence="3 4" key="1">
    <citation type="journal article" date="2016" name="Genome Announc.">
        <title>Complete Genome Sequences of Aerococcus christensenii CCUG 28831T, Aerococcus sanguinicola CCUG 43001T, Aerococcus urinae CCUG 36881T, Aerococcus urinaeequi CCUG 28094T, Aerococcus urinaehominis CCUG 42038 BT, and Aerococcus viridans CCUG 4311T.</title>
        <authorList>
            <person name="Carkaci D."/>
            <person name="Dargis R."/>
            <person name="Nielsen X.C."/>
            <person name="Skovgaard O."/>
            <person name="Fuursted K."/>
            <person name="Christensen J.J."/>
        </authorList>
    </citation>
    <scope>NUCLEOTIDE SEQUENCE [LARGE SCALE GENOMIC DNA]</scope>
    <source>
        <strain evidence="3 4">CCUG28094</strain>
    </source>
</reference>
<protein>
    <submittedName>
        <fullName evidence="3">Glucosyl transferase family 2</fullName>
    </submittedName>
</protein>
<feature type="transmembrane region" description="Helical" evidence="1">
    <location>
        <begin position="266"/>
        <end position="287"/>
    </location>
</feature>
<feature type="transmembrane region" description="Helical" evidence="1">
    <location>
        <begin position="229"/>
        <end position="254"/>
    </location>
</feature>
<keyword evidence="1" id="KW-1133">Transmembrane helix</keyword>
<dbReference type="Pfam" id="PF00535">
    <property type="entry name" value="Glycos_transf_2"/>
    <property type="match status" value="1"/>
</dbReference>
<dbReference type="SUPFAM" id="SSF53448">
    <property type="entry name" value="Nucleotide-diphospho-sugar transferases"/>
    <property type="match status" value="1"/>
</dbReference>
<dbReference type="CDD" id="cd04187">
    <property type="entry name" value="DPM1_like_bac"/>
    <property type="match status" value="1"/>
</dbReference>
<evidence type="ECO:0000256" key="1">
    <source>
        <dbReference type="SAM" id="Phobius"/>
    </source>
</evidence>
<keyword evidence="3" id="KW-0808">Transferase</keyword>
<proteinExistence type="predicted"/>
<feature type="domain" description="Glycosyltransferase 2-like" evidence="2">
    <location>
        <begin position="3"/>
        <end position="168"/>
    </location>
</feature>
<dbReference type="PANTHER" id="PTHR48090:SF8">
    <property type="entry name" value="GLYCOSYLTRANSFERASE CSBB-RELATED"/>
    <property type="match status" value="1"/>
</dbReference>
<keyword evidence="1" id="KW-0472">Membrane</keyword>
<dbReference type="AlphaFoldDB" id="A0AAC9F3R4"/>
<dbReference type="EMBL" id="CP014162">
    <property type="protein sequence ID" value="AMB97158.1"/>
    <property type="molecule type" value="Genomic_DNA"/>
</dbReference>
<evidence type="ECO:0000313" key="4">
    <source>
        <dbReference type="Proteomes" id="UP000067698"/>
    </source>
</evidence>
<dbReference type="InterPro" id="IPR029044">
    <property type="entry name" value="Nucleotide-diphossugar_trans"/>
</dbReference>
<reference evidence="4" key="2">
    <citation type="submission" date="2016-01" db="EMBL/GenBank/DDBJ databases">
        <title>Six Aerococcus type strain genome sequencing and assembly using PacBio and Illumina Hiseq.</title>
        <authorList>
            <person name="Carkaci D."/>
            <person name="Dargis R."/>
            <person name="Nielsen X.C."/>
            <person name="Skovgaard O."/>
            <person name="Fuursted K."/>
            <person name="Christensen J.J."/>
        </authorList>
    </citation>
    <scope>NUCLEOTIDE SEQUENCE [LARGE SCALE GENOMIC DNA]</scope>
    <source>
        <strain evidence="4">CCUG28094</strain>
    </source>
</reference>
<dbReference type="RefSeq" id="WP_026466492.1">
    <property type="nucleotide sequence ID" value="NZ_CP013988.1"/>
</dbReference>
<dbReference type="GO" id="GO:0016740">
    <property type="term" value="F:transferase activity"/>
    <property type="evidence" value="ECO:0007669"/>
    <property type="project" value="UniProtKB-KW"/>
</dbReference>
<dbReference type="Proteomes" id="UP000067698">
    <property type="component" value="Chromosome"/>
</dbReference>
<evidence type="ECO:0000259" key="2">
    <source>
        <dbReference type="Pfam" id="PF00535"/>
    </source>
</evidence>
<keyword evidence="1" id="KW-0812">Transmembrane</keyword>
<name>A0AAC9F3R4_9LACT</name>
<dbReference type="Gene3D" id="3.90.550.10">
    <property type="entry name" value="Spore Coat Polysaccharide Biosynthesis Protein SpsA, Chain A"/>
    <property type="match status" value="1"/>
</dbReference>
<dbReference type="GO" id="GO:0005886">
    <property type="term" value="C:plasma membrane"/>
    <property type="evidence" value="ECO:0007669"/>
    <property type="project" value="TreeGrafter"/>
</dbReference>
<dbReference type="PANTHER" id="PTHR48090">
    <property type="entry name" value="UNDECAPRENYL-PHOSPHATE 4-DEOXY-4-FORMAMIDO-L-ARABINOSE TRANSFERASE-RELATED"/>
    <property type="match status" value="1"/>
</dbReference>
<accession>A0AAC9F3R4</accession>
<dbReference type="GeneID" id="92866400"/>
<organism evidence="3 4">
    <name type="scientific">Aerococcus urinaeequi</name>
    <dbReference type="NCBI Taxonomy" id="51665"/>
    <lineage>
        <taxon>Bacteria</taxon>
        <taxon>Bacillati</taxon>
        <taxon>Bacillota</taxon>
        <taxon>Bacilli</taxon>
        <taxon>Lactobacillales</taxon>
        <taxon>Aerococcaceae</taxon>
        <taxon>Aerococcus</taxon>
    </lineage>
</organism>
<dbReference type="InterPro" id="IPR050256">
    <property type="entry name" value="Glycosyltransferase_2"/>
</dbReference>
<gene>
    <name evidence="3" type="ORF">AWM74_02400</name>
</gene>
<dbReference type="InterPro" id="IPR001173">
    <property type="entry name" value="Glyco_trans_2-like"/>
</dbReference>
<sequence>MLTIVVPCHNEEKSIPLFFEAVEAQKDKMDAVFEYIFVNDGSKDQTFNVIKDLARTYSHVHYIHFSRNFGKEAAMFAGLKKAKGDFVSVMDADLQDPPELLPQMFNMLQMNSDLDCVGTRRVDRDGESVTRSIFAKTFYKLMDKISDAQLVDGARDYRMMRRQMVDAILTLTEYNRFSKGLFTWVGFNTEYLTFHNRERVAGKTSWSFKQLFHYSIEGIIDFSDLPLSIATYLGTISCIIAILSIIVIILRTLIFGDPTQGWPSLASIILLLGGIQLLCIGIIGKYVGKIYLETKNRPLYIIKDTDINDQQSHQEHEEE</sequence>
<evidence type="ECO:0000313" key="3">
    <source>
        <dbReference type="EMBL" id="AMB97158.1"/>
    </source>
</evidence>
<dbReference type="KEGG" id="aui:APT62_02285"/>